<dbReference type="EMBL" id="JAQQWP010000002">
    <property type="protein sequence ID" value="KAK8130238.1"/>
    <property type="molecule type" value="Genomic_DNA"/>
</dbReference>
<dbReference type="InterPro" id="IPR002401">
    <property type="entry name" value="Cyt_P450_E_grp-I"/>
</dbReference>
<dbReference type="SUPFAM" id="SSF48264">
    <property type="entry name" value="Cytochrome P450"/>
    <property type="match status" value="1"/>
</dbReference>
<evidence type="ECO:0000256" key="5">
    <source>
        <dbReference type="ARBA" id="ARBA00023002"/>
    </source>
</evidence>
<dbReference type="CDD" id="cd11051">
    <property type="entry name" value="CYP59-like"/>
    <property type="match status" value="1"/>
</dbReference>
<dbReference type="Gene3D" id="1.10.630.10">
    <property type="entry name" value="Cytochrome P450"/>
    <property type="match status" value="1"/>
</dbReference>
<protein>
    <submittedName>
        <fullName evidence="10">Cytochrome p450</fullName>
    </submittedName>
</protein>
<reference evidence="10 11" key="1">
    <citation type="submission" date="2023-01" db="EMBL/GenBank/DDBJ databases">
        <title>Analysis of 21 Apiospora genomes using comparative genomics revels a genus with tremendous synthesis potential of carbohydrate active enzymes and secondary metabolites.</title>
        <authorList>
            <person name="Sorensen T."/>
        </authorList>
    </citation>
    <scope>NUCLEOTIDE SEQUENCE [LARGE SCALE GENOMIC DNA]</scope>
    <source>
        <strain evidence="10 11">CBS 117206</strain>
    </source>
</reference>
<name>A0AAW0R8W6_9PEZI</name>
<feature type="transmembrane region" description="Helical" evidence="9">
    <location>
        <begin position="6"/>
        <end position="23"/>
    </location>
</feature>
<organism evidence="10 11">
    <name type="scientific">Apiospora kogelbergensis</name>
    <dbReference type="NCBI Taxonomy" id="1337665"/>
    <lineage>
        <taxon>Eukaryota</taxon>
        <taxon>Fungi</taxon>
        <taxon>Dikarya</taxon>
        <taxon>Ascomycota</taxon>
        <taxon>Pezizomycotina</taxon>
        <taxon>Sordariomycetes</taxon>
        <taxon>Xylariomycetidae</taxon>
        <taxon>Amphisphaeriales</taxon>
        <taxon>Apiosporaceae</taxon>
        <taxon>Apiospora</taxon>
    </lineage>
</organism>
<dbReference type="GO" id="GO:0016705">
    <property type="term" value="F:oxidoreductase activity, acting on paired donors, with incorporation or reduction of molecular oxygen"/>
    <property type="evidence" value="ECO:0007669"/>
    <property type="project" value="InterPro"/>
</dbReference>
<dbReference type="GO" id="GO:0004497">
    <property type="term" value="F:monooxygenase activity"/>
    <property type="evidence" value="ECO:0007669"/>
    <property type="project" value="UniProtKB-KW"/>
</dbReference>
<dbReference type="InterPro" id="IPR036396">
    <property type="entry name" value="Cyt_P450_sf"/>
</dbReference>
<comment type="caution">
    <text evidence="10">The sequence shown here is derived from an EMBL/GenBank/DDBJ whole genome shotgun (WGS) entry which is preliminary data.</text>
</comment>
<keyword evidence="7" id="KW-0503">Monooxygenase</keyword>
<gene>
    <name evidence="10" type="ORF">PG999_002618</name>
</gene>
<evidence type="ECO:0000313" key="11">
    <source>
        <dbReference type="Proteomes" id="UP001392437"/>
    </source>
</evidence>
<sequence>MDYKIVLNVLSFWLATCLGRIFYTGYKSRSRVRELQRAGIPMPKWSWWTGHMLAVKPFADRNPSDAHINALASEMAEEFGKTGMYLLDFWPLAPAPFLVVSDPKLAAQAISKFNLPRPKEFEETFRAITGGPNLFTMMEKEWKPWRTIMTPGFSSGNVITHVPRLVDSAEIFIDKIREQALKGEMFCLEEFTMRFTLEVIIKVTLGTDMDYQRGHNPLASALRNQVKWQTFGNDLNLWRRWNPLRPIVQWYNSRIMTRYVRGELQKRFDEAKAANRAATDAGISRVKSPTSKSVIALALDAYTSEKRAEKLWGRTAIDEHFATIASYQIRLFLFVGHDSTSSTLVYTLHLLSQHPAILARLRAEHASVFGPDPSAAAAQLRAQPSLLNELTYSLAVIQETLRLFPVASCMREGRAGAVLSDAAGASVDTGGLFVWIMHMATQTNPRVWPRPREFLPERWLAPPGDALCPPPDAFRAFEHGPRACIGQKLVFAEIRTALVLVARTFDIRPAYDEIDWLKKEKGWLGSMASKKEGVKHFRGERAYQIGRGGTYPSEGYPCRVTLLEAKERPEP</sequence>
<dbReference type="InterPro" id="IPR050121">
    <property type="entry name" value="Cytochrome_P450_monoxygenase"/>
</dbReference>
<keyword evidence="6 8" id="KW-0408">Iron</keyword>
<evidence type="ECO:0000256" key="2">
    <source>
        <dbReference type="ARBA" id="ARBA00005179"/>
    </source>
</evidence>
<proteinExistence type="predicted"/>
<keyword evidence="4 8" id="KW-0479">Metal-binding</keyword>
<evidence type="ECO:0000313" key="10">
    <source>
        <dbReference type="EMBL" id="KAK8130238.1"/>
    </source>
</evidence>
<keyword evidence="9" id="KW-0472">Membrane</keyword>
<dbReference type="AlphaFoldDB" id="A0AAW0R8W6"/>
<evidence type="ECO:0000256" key="9">
    <source>
        <dbReference type="SAM" id="Phobius"/>
    </source>
</evidence>
<evidence type="ECO:0000256" key="4">
    <source>
        <dbReference type="ARBA" id="ARBA00022723"/>
    </source>
</evidence>
<comment type="cofactor">
    <cofactor evidence="1 8">
        <name>heme</name>
        <dbReference type="ChEBI" id="CHEBI:30413"/>
    </cofactor>
</comment>
<dbReference type="PRINTS" id="PR00385">
    <property type="entry name" value="P450"/>
</dbReference>
<evidence type="ECO:0000256" key="7">
    <source>
        <dbReference type="ARBA" id="ARBA00023033"/>
    </source>
</evidence>
<comment type="pathway">
    <text evidence="2">Secondary metabolite biosynthesis.</text>
</comment>
<dbReference type="PANTHER" id="PTHR24305">
    <property type="entry name" value="CYTOCHROME P450"/>
    <property type="match status" value="1"/>
</dbReference>
<evidence type="ECO:0000256" key="8">
    <source>
        <dbReference type="PIRSR" id="PIRSR602401-1"/>
    </source>
</evidence>
<dbReference type="PRINTS" id="PR00463">
    <property type="entry name" value="EP450I"/>
</dbReference>
<evidence type="ECO:0000256" key="6">
    <source>
        <dbReference type="ARBA" id="ARBA00023004"/>
    </source>
</evidence>
<dbReference type="Proteomes" id="UP001392437">
    <property type="component" value="Unassembled WGS sequence"/>
</dbReference>
<keyword evidence="3 8" id="KW-0349">Heme</keyword>
<keyword evidence="9" id="KW-0812">Transmembrane</keyword>
<dbReference type="GO" id="GO:0020037">
    <property type="term" value="F:heme binding"/>
    <property type="evidence" value="ECO:0007669"/>
    <property type="project" value="InterPro"/>
</dbReference>
<keyword evidence="5" id="KW-0560">Oxidoreductase</keyword>
<keyword evidence="9" id="KW-1133">Transmembrane helix</keyword>
<feature type="binding site" description="axial binding residue" evidence="8">
    <location>
        <position position="484"/>
    </location>
    <ligand>
        <name>heme</name>
        <dbReference type="ChEBI" id="CHEBI:30413"/>
    </ligand>
    <ligandPart>
        <name>Fe</name>
        <dbReference type="ChEBI" id="CHEBI:18248"/>
    </ligandPart>
</feature>
<evidence type="ECO:0000256" key="3">
    <source>
        <dbReference type="ARBA" id="ARBA00022617"/>
    </source>
</evidence>
<dbReference type="InterPro" id="IPR001128">
    <property type="entry name" value="Cyt_P450"/>
</dbReference>
<accession>A0AAW0R8W6</accession>
<dbReference type="PANTHER" id="PTHR24305:SF107">
    <property type="entry name" value="P450, PUTATIVE (EUROFUNG)-RELATED"/>
    <property type="match status" value="1"/>
</dbReference>
<dbReference type="Pfam" id="PF00067">
    <property type="entry name" value="p450"/>
    <property type="match status" value="1"/>
</dbReference>
<evidence type="ECO:0000256" key="1">
    <source>
        <dbReference type="ARBA" id="ARBA00001971"/>
    </source>
</evidence>
<keyword evidence="11" id="KW-1185">Reference proteome</keyword>
<dbReference type="GO" id="GO:0005506">
    <property type="term" value="F:iron ion binding"/>
    <property type="evidence" value="ECO:0007669"/>
    <property type="project" value="InterPro"/>
</dbReference>